<sequence length="92" mass="10129">MNYLVFARVVAISLLYLEAVNEEALDLDTAVQGMEEITATLNELNPEEIALLDSALQQVALEYRGEQREMVKNLAKDCGLVDDPEDEDGADG</sequence>
<dbReference type="Proteomes" id="UP000732399">
    <property type="component" value="Unassembled WGS sequence"/>
</dbReference>
<evidence type="ECO:0000313" key="2">
    <source>
        <dbReference type="Proteomes" id="UP000732399"/>
    </source>
</evidence>
<evidence type="ECO:0000313" key="1">
    <source>
        <dbReference type="EMBL" id="NJR78010.1"/>
    </source>
</evidence>
<name>A0ABX1CNX9_9SPHN</name>
<reference evidence="1 2" key="1">
    <citation type="submission" date="2020-03" db="EMBL/GenBank/DDBJ databases">
        <authorList>
            <person name="Wang L."/>
            <person name="He N."/>
            <person name="Li Y."/>
            <person name="Fang Y."/>
            <person name="Zhang F."/>
        </authorList>
    </citation>
    <scope>NUCLEOTIDE SEQUENCE [LARGE SCALE GENOMIC DNA]</scope>
    <source>
        <strain evidence="1 2">36D10-4-7</strain>
    </source>
</reference>
<proteinExistence type="predicted"/>
<keyword evidence="2" id="KW-1185">Reference proteome</keyword>
<dbReference type="EMBL" id="JAAVJH010000003">
    <property type="protein sequence ID" value="NJR78010.1"/>
    <property type="molecule type" value="Genomic_DNA"/>
</dbReference>
<comment type="caution">
    <text evidence="1">The sequence shown here is derived from an EMBL/GenBank/DDBJ whole genome shotgun (WGS) entry which is preliminary data.</text>
</comment>
<gene>
    <name evidence="1" type="ORF">HBH26_05190</name>
</gene>
<dbReference type="RefSeq" id="WP_168133559.1">
    <property type="nucleotide sequence ID" value="NZ_JAAVJH010000003.1"/>
</dbReference>
<protein>
    <submittedName>
        <fullName evidence="1">Uncharacterized protein</fullName>
    </submittedName>
</protein>
<organism evidence="1 2">
    <name type="scientific">Sphingomonas corticis</name>
    <dbReference type="NCBI Taxonomy" id="2722791"/>
    <lineage>
        <taxon>Bacteria</taxon>
        <taxon>Pseudomonadati</taxon>
        <taxon>Pseudomonadota</taxon>
        <taxon>Alphaproteobacteria</taxon>
        <taxon>Sphingomonadales</taxon>
        <taxon>Sphingomonadaceae</taxon>
        <taxon>Sphingomonas</taxon>
    </lineage>
</organism>
<accession>A0ABX1CNX9</accession>